<protein>
    <recommendedName>
        <fullName evidence="1">NPHP4 Ig-like domain-containing protein</fullName>
    </recommendedName>
</protein>
<accession>A0A3P8GMH3</accession>
<dbReference type="AlphaFoldDB" id="A0A3P8GMH3"/>
<reference evidence="2 3" key="1">
    <citation type="submission" date="2018-11" db="EMBL/GenBank/DDBJ databases">
        <authorList>
            <consortium name="Pathogen Informatics"/>
        </authorList>
    </citation>
    <scope>NUCLEOTIDE SEQUENCE [LARGE SCALE GENOMIC DNA]</scope>
    <source>
        <strain evidence="2 3">Egypt</strain>
    </source>
</reference>
<dbReference type="GO" id="GO:0035869">
    <property type="term" value="C:ciliary transition zone"/>
    <property type="evidence" value="ECO:0007669"/>
    <property type="project" value="TreeGrafter"/>
</dbReference>
<gene>
    <name evidence="2" type="ORF">ECPE_LOCUS12970</name>
</gene>
<organism evidence="2 3">
    <name type="scientific">Echinostoma caproni</name>
    <dbReference type="NCBI Taxonomy" id="27848"/>
    <lineage>
        <taxon>Eukaryota</taxon>
        <taxon>Metazoa</taxon>
        <taxon>Spiralia</taxon>
        <taxon>Lophotrochozoa</taxon>
        <taxon>Platyhelminthes</taxon>
        <taxon>Trematoda</taxon>
        <taxon>Digenea</taxon>
        <taxon>Plagiorchiida</taxon>
        <taxon>Echinostomata</taxon>
        <taxon>Echinostomatoidea</taxon>
        <taxon>Echinostomatidae</taxon>
        <taxon>Echinostoma</taxon>
    </lineage>
</organism>
<dbReference type="GO" id="GO:1904491">
    <property type="term" value="P:protein localization to ciliary transition zone"/>
    <property type="evidence" value="ECO:0007669"/>
    <property type="project" value="TreeGrafter"/>
</dbReference>
<dbReference type="OrthoDB" id="313446at2759"/>
<dbReference type="GO" id="GO:0090090">
    <property type="term" value="P:negative regulation of canonical Wnt signaling pathway"/>
    <property type="evidence" value="ECO:0007669"/>
    <property type="project" value="InterPro"/>
</dbReference>
<dbReference type="PANTHER" id="PTHR31043">
    <property type="entry name" value="NEPHROCYSTIN-4"/>
    <property type="match status" value="1"/>
</dbReference>
<dbReference type="EMBL" id="UZAN01054022">
    <property type="protein sequence ID" value="VDP90242.1"/>
    <property type="molecule type" value="Genomic_DNA"/>
</dbReference>
<evidence type="ECO:0000313" key="3">
    <source>
        <dbReference type="Proteomes" id="UP000272942"/>
    </source>
</evidence>
<dbReference type="Proteomes" id="UP000272942">
    <property type="component" value="Unassembled WGS sequence"/>
</dbReference>
<dbReference type="Pfam" id="PF26190">
    <property type="entry name" value="Ig_NPHP4_1st"/>
    <property type="match status" value="1"/>
</dbReference>
<evidence type="ECO:0000259" key="1">
    <source>
        <dbReference type="Pfam" id="PF26190"/>
    </source>
</evidence>
<dbReference type="InterPro" id="IPR058687">
    <property type="entry name" value="Ig_NPHP4_1st"/>
</dbReference>
<dbReference type="PANTHER" id="PTHR31043:SF3">
    <property type="entry name" value="NEPHROCYSTIN-4"/>
    <property type="match status" value="1"/>
</dbReference>
<sequence>MCRQGREAVQVTYALDVLSVTPLVDEVAETSPESYTSHIQGRIHLRLANVGRHSPTPATVITVFNRKQRKFMISPDDQSGSFGFAGGALSSAFLPDTGPVQGALVNADVNSSCRLVRARPLTEVSPELREMLRIAQTERQATEVASDKLTSNSSRQRKLSRLYTALQAVNRNFFVNDLVGYTTLSGVKVCGTDKALELRTICNYREQKKREQIERMLSRAQTVEHCLETSFGCTEFFEYKLTNPHNQEDTVRIDIEDSENNTVVITDPRETKTFKAALGITTPTEDDLFTADLSASQNTGPQDERKSRLVIFLRPKESVLIPINYLKKLIRLPPLVLRNVHPSCAGASDFANPCQLTHANVSNRVWTRVSDPGILTESGSINLGQPTDLLVKVGLGNCPEVREFLIAVYLDPFQIRPAYVWQWTVHALHRIDLAATLGQISPPTGVLLRTEGILPAGSSRRVAIYTSRPQEVILGTECEAGMNSVVDQVAGLSFLLSPGAVYELKVSQFELSCPQTSQKC</sequence>
<keyword evidence="3" id="KW-1185">Reference proteome</keyword>
<dbReference type="InterPro" id="IPR029775">
    <property type="entry name" value="NPHP4"/>
</dbReference>
<dbReference type="GO" id="GO:0097546">
    <property type="term" value="C:ciliary base"/>
    <property type="evidence" value="ECO:0007669"/>
    <property type="project" value="TreeGrafter"/>
</dbReference>
<evidence type="ECO:0000313" key="2">
    <source>
        <dbReference type="EMBL" id="VDP90242.1"/>
    </source>
</evidence>
<dbReference type="GO" id="GO:0036064">
    <property type="term" value="C:ciliary basal body"/>
    <property type="evidence" value="ECO:0007669"/>
    <property type="project" value="TreeGrafter"/>
</dbReference>
<feature type="domain" description="NPHP4 Ig-like" evidence="1">
    <location>
        <begin position="224"/>
        <end position="328"/>
    </location>
</feature>
<name>A0A3P8GMH3_9TREM</name>
<proteinExistence type="predicted"/>
<dbReference type="GO" id="GO:0097730">
    <property type="term" value="C:non-motile cilium"/>
    <property type="evidence" value="ECO:0007669"/>
    <property type="project" value="InterPro"/>
</dbReference>